<dbReference type="GO" id="GO:0005737">
    <property type="term" value="C:cytoplasm"/>
    <property type="evidence" value="ECO:0007669"/>
    <property type="project" value="UniProtKB-SubCell"/>
</dbReference>
<keyword evidence="4 5" id="KW-0546">Nucleotide metabolism</keyword>
<dbReference type="PANTHER" id="PTHR43213:SF10">
    <property type="entry name" value="7-METHYL-GTP PYROPHOSPHATASE"/>
    <property type="match status" value="1"/>
</dbReference>
<dbReference type="RefSeq" id="WP_135280774.1">
    <property type="nucleotide sequence ID" value="NZ_SRIO01000002.1"/>
</dbReference>
<feature type="site" description="Important for substrate specificity" evidence="5">
    <location>
        <position position="15"/>
    </location>
</feature>
<evidence type="ECO:0000313" key="7">
    <source>
        <dbReference type="Proteomes" id="UP000297890"/>
    </source>
</evidence>
<comment type="subcellular location">
    <subcellularLocation>
        <location evidence="1 5">Cytoplasm</location>
    </subcellularLocation>
</comment>
<evidence type="ECO:0000256" key="1">
    <source>
        <dbReference type="ARBA" id="ARBA00004496"/>
    </source>
</evidence>
<dbReference type="EMBL" id="SRIO01000002">
    <property type="protein sequence ID" value="TFZ83847.1"/>
    <property type="molecule type" value="Genomic_DNA"/>
</dbReference>
<name>A0A4Z0FDM1_9GAMM</name>
<evidence type="ECO:0000256" key="3">
    <source>
        <dbReference type="ARBA" id="ARBA00022801"/>
    </source>
</evidence>
<reference evidence="6 7" key="1">
    <citation type="journal article" date="2019" name="ISME J.">
        <title>Candidatus Macondimonas diazotrophica, a novel gammaproteobacterial genus dominating crude-oil-contaminated coastal sediments.</title>
        <authorList>
            <person name="Karthikeyan S."/>
            <person name="Konstantinidis K."/>
        </authorList>
    </citation>
    <scope>NUCLEOTIDE SEQUENCE [LARGE SCALE GENOMIC DNA]</scope>
    <source>
        <strain evidence="6 7">KTK01</strain>
    </source>
</reference>
<dbReference type="Pfam" id="PF02545">
    <property type="entry name" value="Maf"/>
    <property type="match status" value="1"/>
</dbReference>
<evidence type="ECO:0000256" key="5">
    <source>
        <dbReference type="HAMAP-Rule" id="MF_00528"/>
    </source>
</evidence>
<dbReference type="OrthoDB" id="9813694at2"/>
<dbReference type="AlphaFoldDB" id="A0A4Z0FDM1"/>
<dbReference type="Proteomes" id="UP000297890">
    <property type="component" value="Unassembled WGS sequence"/>
</dbReference>
<dbReference type="SUPFAM" id="SSF52972">
    <property type="entry name" value="ITPase-like"/>
    <property type="match status" value="1"/>
</dbReference>
<organism evidence="6 7">
    <name type="scientific">Candidatus Macondimonas diazotrophica</name>
    <dbReference type="NCBI Taxonomy" id="2305248"/>
    <lineage>
        <taxon>Bacteria</taxon>
        <taxon>Pseudomonadati</taxon>
        <taxon>Pseudomonadota</taxon>
        <taxon>Gammaproteobacteria</taxon>
        <taxon>Chromatiales</taxon>
        <taxon>Ectothiorhodospiraceae</taxon>
        <taxon>Candidatus Macondimonas</taxon>
    </lineage>
</organism>
<protein>
    <recommendedName>
        <fullName evidence="5">7-methyl-GTP pyrophosphatase</fullName>
        <shortName evidence="5">m(7)GTP pyrophosphatase</shortName>
        <ecNumber evidence="5">3.6.1.-</ecNumber>
    </recommendedName>
</protein>
<evidence type="ECO:0000256" key="4">
    <source>
        <dbReference type="ARBA" id="ARBA00023080"/>
    </source>
</evidence>
<comment type="similarity">
    <text evidence="5">Belongs to the Maf family. YceF subfamily.</text>
</comment>
<comment type="caution">
    <text evidence="6">The sequence shown here is derived from an EMBL/GenBank/DDBJ whole genome shotgun (WGS) entry which is preliminary data.</text>
</comment>
<dbReference type="GO" id="GO:0009117">
    <property type="term" value="P:nucleotide metabolic process"/>
    <property type="evidence" value="ECO:0007669"/>
    <property type="project" value="UniProtKB-KW"/>
</dbReference>
<comment type="function">
    <text evidence="5">Nucleoside triphosphate pyrophosphatase that hydrolyzes 7-methyl-GTP (m(7)GTP). May have a dual role in cell division arrest and in preventing the incorporation of modified nucleotides into cellular nucleic acids.</text>
</comment>
<dbReference type="InterPro" id="IPR029001">
    <property type="entry name" value="ITPase-like_fam"/>
</dbReference>
<proteinExistence type="inferred from homology"/>
<dbReference type="Gene3D" id="3.90.950.10">
    <property type="match status" value="1"/>
</dbReference>
<dbReference type="GO" id="GO:0047429">
    <property type="term" value="F:nucleoside triphosphate diphosphatase activity"/>
    <property type="evidence" value="ECO:0007669"/>
    <property type="project" value="InterPro"/>
</dbReference>
<keyword evidence="7" id="KW-1185">Reference proteome</keyword>
<feature type="site" description="Important for substrate specificity" evidence="5">
    <location>
        <position position="73"/>
    </location>
</feature>
<sequence length="196" mass="20919">MAQAAPLILASSSIYRRALLERLQIPFQYVSPNTDESPQGAESPDALVRRLSLAKAEAVARRHPDAVIIGGDQIAVGPKETILGKPGTADQACAQLAQLSGQAVRFLSGLCLLDATSGRSQVDIVVTTVRFRALEAGEIRRYVERDQPLDCAGALRSEALGITLCEAIDSDDPTALMGLPLIRLATMLRRAGFTLP</sequence>
<dbReference type="EC" id="3.6.1.-" evidence="5"/>
<gene>
    <name evidence="6" type="primary">maf</name>
    <name evidence="6" type="ORF">E4680_02425</name>
</gene>
<keyword evidence="3 5" id="KW-0378">Hydrolase</keyword>
<feature type="site" description="Important for substrate specificity" evidence="5">
    <location>
        <position position="158"/>
    </location>
</feature>
<accession>A0A4Z0FDM1</accession>
<dbReference type="InterPro" id="IPR003697">
    <property type="entry name" value="Maf-like"/>
</dbReference>
<comment type="cofactor">
    <cofactor evidence="5">
        <name>a divalent metal cation</name>
        <dbReference type="ChEBI" id="CHEBI:60240"/>
    </cofactor>
</comment>
<evidence type="ECO:0000313" key="6">
    <source>
        <dbReference type="EMBL" id="TFZ83847.1"/>
    </source>
</evidence>
<dbReference type="HAMAP" id="MF_00528">
    <property type="entry name" value="Maf"/>
    <property type="match status" value="1"/>
</dbReference>
<feature type="active site" description="Proton acceptor" evidence="5">
    <location>
        <position position="72"/>
    </location>
</feature>
<dbReference type="NCBIfam" id="TIGR00172">
    <property type="entry name" value="maf"/>
    <property type="match status" value="1"/>
</dbReference>
<evidence type="ECO:0000256" key="2">
    <source>
        <dbReference type="ARBA" id="ARBA00022490"/>
    </source>
</evidence>
<comment type="catalytic activity">
    <reaction evidence="5">
        <text>N(7)-methyl-GTP + H2O = N(7)-methyl-GMP + diphosphate + H(+)</text>
        <dbReference type="Rhea" id="RHEA:58744"/>
        <dbReference type="ChEBI" id="CHEBI:15377"/>
        <dbReference type="ChEBI" id="CHEBI:15378"/>
        <dbReference type="ChEBI" id="CHEBI:33019"/>
        <dbReference type="ChEBI" id="CHEBI:58285"/>
        <dbReference type="ChEBI" id="CHEBI:87133"/>
    </reaction>
</comment>
<dbReference type="PIRSF" id="PIRSF006305">
    <property type="entry name" value="Maf"/>
    <property type="match status" value="1"/>
</dbReference>
<dbReference type="CDD" id="cd00555">
    <property type="entry name" value="Maf"/>
    <property type="match status" value="1"/>
</dbReference>
<dbReference type="PANTHER" id="PTHR43213">
    <property type="entry name" value="BIFUNCTIONAL DTTP/UTP PYROPHOSPHATASE/METHYLTRANSFERASE PROTEIN-RELATED"/>
    <property type="match status" value="1"/>
</dbReference>
<keyword evidence="2 5" id="KW-0963">Cytoplasm</keyword>
<comment type="caution">
    <text evidence="5">Lacks conserved residue(s) required for the propagation of feature annotation.</text>
</comment>